<feature type="domain" description="Wall-associated receptor kinase galacturonan-binding" evidence="8">
    <location>
        <begin position="28"/>
        <end position="92"/>
    </location>
</feature>
<dbReference type="Pfam" id="PF14380">
    <property type="entry name" value="WAK_assoc"/>
    <property type="match status" value="1"/>
</dbReference>
<keyword evidence="11" id="KW-1185">Reference proteome</keyword>
<reference evidence="10" key="1">
    <citation type="submission" date="2023-10" db="EMBL/GenBank/DDBJ databases">
        <title>Chromosome-level genome of the transformable northern wattle, Acacia crassicarpa.</title>
        <authorList>
            <person name="Massaro I."/>
            <person name="Sinha N.R."/>
            <person name="Poethig S."/>
            <person name="Leichty A.R."/>
        </authorList>
    </citation>
    <scope>NUCLEOTIDE SEQUENCE</scope>
    <source>
        <strain evidence="10">Acra3RX</strain>
        <tissue evidence="10">Leaf</tissue>
    </source>
</reference>
<dbReference type="InterPro" id="IPR032872">
    <property type="entry name" value="WAK_assoc_C"/>
</dbReference>
<keyword evidence="4" id="KW-0325">Glycoprotein</keyword>
<dbReference type="AlphaFoldDB" id="A0AAE1MGZ3"/>
<evidence type="ECO:0000256" key="4">
    <source>
        <dbReference type="ARBA" id="ARBA00023180"/>
    </source>
</evidence>
<dbReference type="EC" id="2.7.11.1" evidence="2"/>
<dbReference type="PANTHER" id="PTHR33355">
    <property type="entry name" value="WALL-ASSOCIATED RECEPTOR KINASE CARBOXY-TERMINAL PROTEIN-RELATED"/>
    <property type="match status" value="1"/>
</dbReference>
<evidence type="ECO:0000259" key="9">
    <source>
        <dbReference type="Pfam" id="PF14380"/>
    </source>
</evidence>
<organism evidence="10 11">
    <name type="scientific">Acacia crassicarpa</name>
    <name type="common">northern wattle</name>
    <dbReference type="NCBI Taxonomy" id="499986"/>
    <lineage>
        <taxon>Eukaryota</taxon>
        <taxon>Viridiplantae</taxon>
        <taxon>Streptophyta</taxon>
        <taxon>Embryophyta</taxon>
        <taxon>Tracheophyta</taxon>
        <taxon>Spermatophyta</taxon>
        <taxon>Magnoliopsida</taxon>
        <taxon>eudicotyledons</taxon>
        <taxon>Gunneridae</taxon>
        <taxon>Pentapetalae</taxon>
        <taxon>rosids</taxon>
        <taxon>fabids</taxon>
        <taxon>Fabales</taxon>
        <taxon>Fabaceae</taxon>
        <taxon>Caesalpinioideae</taxon>
        <taxon>mimosoid clade</taxon>
        <taxon>Acacieae</taxon>
        <taxon>Acacia</taxon>
    </lineage>
</organism>
<evidence type="ECO:0000256" key="3">
    <source>
        <dbReference type="ARBA" id="ARBA00022729"/>
    </source>
</evidence>
<dbReference type="EMBL" id="JAWXYG010000008">
    <property type="protein sequence ID" value="KAK4264924.1"/>
    <property type="molecule type" value="Genomic_DNA"/>
</dbReference>
<proteinExistence type="predicted"/>
<accession>A0AAE1MGZ3</accession>
<evidence type="ECO:0000313" key="10">
    <source>
        <dbReference type="EMBL" id="KAK4264924.1"/>
    </source>
</evidence>
<evidence type="ECO:0000256" key="5">
    <source>
        <dbReference type="ARBA" id="ARBA00047899"/>
    </source>
</evidence>
<comment type="subcellular location">
    <subcellularLocation>
        <location evidence="1">Membrane</location>
        <topology evidence="1">Single-pass membrane protein</topology>
    </subcellularLocation>
</comment>
<dbReference type="Pfam" id="PF13947">
    <property type="entry name" value="GUB_WAK_bind"/>
    <property type="match status" value="1"/>
</dbReference>
<evidence type="ECO:0000256" key="1">
    <source>
        <dbReference type="ARBA" id="ARBA00004167"/>
    </source>
</evidence>
<evidence type="ECO:0000313" key="11">
    <source>
        <dbReference type="Proteomes" id="UP001293593"/>
    </source>
</evidence>
<gene>
    <name evidence="10" type="ORF">QN277_026039</name>
</gene>
<dbReference type="GO" id="GO:0004674">
    <property type="term" value="F:protein serine/threonine kinase activity"/>
    <property type="evidence" value="ECO:0007669"/>
    <property type="project" value="UniProtKB-EC"/>
</dbReference>
<evidence type="ECO:0000256" key="6">
    <source>
        <dbReference type="ARBA" id="ARBA00048679"/>
    </source>
</evidence>
<evidence type="ECO:0000259" key="8">
    <source>
        <dbReference type="Pfam" id="PF13947"/>
    </source>
</evidence>
<feature type="domain" description="Wall-associated receptor kinase C-terminal" evidence="9">
    <location>
        <begin position="232"/>
        <end position="262"/>
    </location>
</feature>
<feature type="chain" id="PRO_5042019443" description="non-specific serine/threonine protein kinase" evidence="7">
    <location>
        <begin position="21"/>
        <end position="312"/>
    </location>
</feature>
<comment type="catalytic activity">
    <reaction evidence="5">
        <text>L-threonyl-[protein] + ATP = O-phospho-L-threonyl-[protein] + ADP + H(+)</text>
        <dbReference type="Rhea" id="RHEA:46608"/>
        <dbReference type="Rhea" id="RHEA-COMP:11060"/>
        <dbReference type="Rhea" id="RHEA-COMP:11605"/>
        <dbReference type="ChEBI" id="CHEBI:15378"/>
        <dbReference type="ChEBI" id="CHEBI:30013"/>
        <dbReference type="ChEBI" id="CHEBI:30616"/>
        <dbReference type="ChEBI" id="CHEBI:61977"/>
        <dbReference type="ChEBI" id="CHEBI:456216"/>
        <dbReference type="EC" id="2.7.11.1"/>
    </reaction>
</comment>
<evidence type="ECO:0000256" key="7">
    <source>
        <dbReference type="SAM" id="SignalP"/>
    </source>
</evidence>
<comment type="caution">
    <text evidence="10">The sequence shown here is derived from an EMBL/GenBank/DDBJ whole genome shotgun (WGS) entry which is preliminary data.</text>
</comment>
<feature type="signal peptide" evidence="7">
    <location>
        <begin position="1"/>
        <end position="20"/>
    </location>
</feature>
<dbReference type="Proteomes" id="UP001293593">
    <property type="component" value="Unassembled WGS sequence"/>
</dbReference>
<name>A0AAE1MGZ3_9FABA</name>
<dbReference type="PANTHER" id="PTHR33355:SF1">
    <property type="entry name" value="WALL-ASSOCIATED RECEPTOR KINASE-LIKE 15"/>
    <property type="match status" value="1"/>
</dbReference>
<comment type="catalytic activity">
    <reaction evidence="6">
        <text>L-seryl-[protein] + ATP = O-phospho-L-seryl-[protein] + ADP + H(+)</text>
        <dbReference type="Rhea" id="RHEA:17989"/>
        <dbReference type="Rhea" id="RHEA-COMP:9863"/>
        <dbReference type="Rhea" id="RHEA-COMP:11604"/>
        <dbReference type="ChEBI" id="CHEBI:15378"/>
        <dbReference type="ChEBI" id="CHEBI:29999"/>
        <dbReference type="ChEBI" id="CHEBI:30616"/>
        <dbReference type="ChEBI" id="CHEBI:83421"/>
        <dbReference type="ChEBI" id="CHEBI:456216"/>
        <dbReference type="EC" id="2.7.11.1"/>
    </reaction>
</comment>
<keyword evidence="3 7" id="KW-0732">Signal</keyword>
<protein>
    <recommendedName>
        <fullName evidence="2">non-specific serine/threonine protein kinase</fullName>
        <ecNumber evidence="2">2.7.11.1</ecNumber>
    </recommendedName>
</protein>
<dbReference type="GO" id="GO:0030247">
    <property type="term" value="F:polysaccharide binding"/>
    <property type="evidence" value="ECO:0007669"/>
    <property type="project" value="InterPro"/>
</dbReference>
<sequence length="312" mass="33117">MAPPSPILLILLFLSSPTVAATADTVSCGNTCGSTPVKFPFGTGPGCGSPQFHQYITCAPNATGGDQLFLTTHTGSYPITTISYTDSTITLSPPCMSTCSFMQSSPTNFGLDWTTPFQIGSSTFILLSCEPPTSSLTVKSTPICDLSYDHLCATLYSCPSVVSLGLPLFAPTNSCCVYSPANLDEKGELNLRSLKCTAYTSVMSLGDNPTDPTRWEYGVEVKYSSGGLDNSVVSSKCNNCEMSGGICGYSVPGNSFLCVCKGGYNTSLDCSNQSQNPDFIWGSDSSPFSTRDGVWRWILAGVVSWLAMKMLN</sequence>
<dbReference type="GO" id="GO:0016020">
    <property type="term" value="C:membrane"/>
    <property type="evidence" value="ECO:0007669"/>
    <property type="project" value="UniProtKB-SubCell"/>
</dbReference>
<evidence type="ECO:0000256" key="2">
    <source>
        <dbReference type="ARBA" id="ARBA00012513"/>
    </source>
</evidence>
<dbReference type="InterPro" id="IPR025287">
    <property type="entry name" value="WAK_GUB"/>
</dbReference>